<evidence type="ECO:0000256" key="7">
    <source>
        <dbReference type="SAM" id="MobiDB-lite"/>
    </source>
</evidence>
<organism evidence="9">
    <name type="scientific">Liparis atlanticus</name>
    <name type="common">Atlantic seasnail</name>
    <dbReference type="NCBI Taxonomy" id="255717"/>
    <lineage>
        <taxon>Eukaryota</taxon>
        <taxon>Metazoa</taxon>
        <taxon>Chordata</taxon>
        <taxon>Craniata</taxon>
        <taxon>Vertebrata</taxon>
        <taxon>Euteleostomi</taxon>
        <taxon>Actinopterygii</taxon>
        <taxon>Neopterygii</taxon>
        <taxon>Teleostei</taxon>
        <taxon>Neoteleostei</taxon>
        <taxon>Acanthomorphata</taxon>
        <taxon>Eupercaria</taxon>
        <taxon>Perciformes</taxon>
        <taxon>Cottioidei</taxon>
        <taxon>Cottales</taxon>
        <taxon>Liparidae</taxon>
        <taxon>Liparis</taxon>
    </lineage>
</organism>
<dbReference type="PROSITE" id="PS51842">
    <property type="entry name" value="IF_ROD_2"/>
    <property type="match status" value="1"/>
</dbReference>
<feature type="compositionally biased region" description="Low complexity" evidence="7">
    <location>
        <begin position="1"/>
        <end position="24"/>
    </location>
</feature>
<sequence>MRKSYSVSGGSSSIRRSNAPSSYSVQRTSYGSGGGGGGGFASGGFSSSSGFGGSGSYGGSAGFGSGMSSMGGSYGFSSSQGGGCMPPPITAVQVNQSLLAPLNLAIDPSIQVVRTQEKEQIKTLNNRFASFIDKVRFLEQQNKMLETKWSLLQDQTTTRSNIDAMFEAYISNLRRQLDGARQREVKMEGELRNMQGHVEDFKRKYEDEINKRASAENEFVLLKKDVDAAYINKVELEARADALQDEINFLRAVYEAELRELQGQIKDTSVVVEMDNSRNLDMDSVVAEVRAQYEDIANRSKAEAETWYKQKYEEIQSSAGQYGEDIRSTKTEISELNRMISRLQNEIESVKGQRSSLEAQIAEAEERGELAVKDAKLRIRDLEDALQRAKQDMARQIREITREALQRAKQDMARQIREYQDLMNVKLALDIEIATYRKLLEGEEDRLATGIKSINISQQSTSYGGFPMEKSSYSSGYSSGFSGGYGGGYGGSMSGGSMSGGYSSGGGGYSSGGGHSSGGGGGGAGFSSGSTGGGGSSYSTTQSKKNVVIKVIETRDGRVVSESSEVMEE</sequence>
<feature type="region of interest" description="Disordered" evidence="7">
    <location>
        <begin position="1"/>
        <end position="30"/>
    </location>
</feature>
<dbReference type="InterPro" id="IPR018039">
    <property type="entry name" value="IF_conserved"/>
</dbReference>
<evidence type="ECO:0000256" key="6">
    <source>
        <dbReference type="SAM" id="Coils"/>
    </source>
</evidence>
<dbReference type="Pfam" id="PF00038">
    <property type="entry name" value="Filament"/>
    <property type="match status" value="2"/>
</dbReference>
<dbReference type="PRINTS" id="PR01276">
    <property type="entry name" value="TYPE2KERATIN"/>
</dbReference>
<evidence type="ECO:0000256" key="2">
    <source>
        <dbReference type="ARBA" id="ARBA00022754"/>
    </source>
</evidence>
<dbReference type="InterPro" id="IPR003054">
    <property type="entry name" value="Keratin_II"/>
</dbReference>
<dbReference type="GO" id="GO:0030280">
    <property type="term" value="F:structural constituent of skin epidermis"/>
    <property type="evidence" value="ECO:0007669"/>
    <property type="project" value="TreeGrafter"/>
</dbReference>
<dbReference type="PANTHER" id="PTHR45616:SF21">
    <property type="entry name" value="KERATIN, TYPE II CYTOSKELETAL 7"/>
    <property type="match status" value="1"/>
</dbReference>
<evidence type="ECO:0000256" key="3">
    <source>
        <dbReference type="ARBA" id="ARBA00023054"/>
    </source>
</evidence>
<dbReference type="GO" id="GO:0031424">
    <property type="term" value="P:keratinization"/>
    <property type="evidence" value="ECO:0007669"/>
    <property type="project" value="TreeGrafter"/>
</dbReference>
<feature type="compositionally biased region" description="Gly residues" evidence="7">
    <location>
        <begin position="514"/>
        <end position="536"/>
    </location>
</feature>
<dbReference type="SMART" id="SM01391">
    <property type="entry name" value="Filament"/>
    <property type="match status" value="1"/>
</dbReference>
<reference evidence="9" key="1">
    <citation type="journal article" date="2005" name="J. Mol. Evol.">
        <title>Type I antifreeze proteins: possible origins from chorion and keratin genes in Atlantic snailfish.</title>
        <authorList>
            <person name="Evans R.P."/>
            <person name="Fletcher G.L."/>
        </authorList>
    </citation>
    <scope>NUCLEOTIDE SEQUENCE</scope>
    <source>
        <tissue evidence="9">Liver</tissue>
    </source>
</reference>
<dbReference type="PANTHER" id="PTHR45616">
    <property type="entry name" value="GATA-TYPE DOMAIN-CONTAINING PROTEIN"/>
    <property type="match status" value="1"/>
</dbReference>
<dbReference type="GO" id="GO:0045109">
    <property type="term" value="P:intermediate filament organization"/>
    <property type="evidence" value="ECO:0007669"/>
    <property type="project" value="TreeGrafter"/>
</dbReference>
<dbReference type="FunFam" id="1.20.5.500:FF:000001">
    <property type="entry name" value="Type II keratin 23"/>
    <property type="match status" value="1"/>
</dbReference>
<comment type="similarity">
    <text evidence="4 5">Belongs to the intermediate filament family.</text>
</comment>
<feature type="region of interest" description="Disordered" evidence="7">
    <location>
        <begin position="514"/>
        <end position="547"/>
    </location>
</feature>
<keyword evidence="2 5" id="KW-0403">Intermediate filament</keyword>
<evidence type="ECO:0000256" key="1">
    <source>
        <dbReference type="ARBA" id="ARBA00022744"/>
    </source>
</evidence>
<dbReference type="PROSITE" id="PS00226">
    <property type="entry name" value="IF_ROD_1"/>
    <property type="match status" value="1"/>
</dbReference>
<dbReference type="SUPFAM" id="SSF64593">
    <property type="entry name" value="Intermediate filament protein, coiled coil region"/>
    <property type="match status" value="4"/>
</dbReference>
<dbReference type="Gene3D" id="1.20.5.170">
    <property type="match status" value="2"/>
</dbReference>
<feature type="domain" description="IF rod" evidence="8">
    <location>
        <begin position="117"/>
        <end position="447"/>
    </location>
</feature>
<dbReference type="AlphaFoldDB" id="Q6QD65"/>
<keyword evidence="1" id="KW-0416">Keratin</keyword>
<evidence type="ECO:0000256" key="4">
    <source>
        <dbReference type="ARBA" id="ARBA00061646"/>
    </source>
</evidence>
<evidence type="ECO:0000256" key="5">
    <source>
        <dbReference type="RuleBase" id="RU000685"/>
    </source>
</evidence>
<dbReference type="Gene3D" id="1.20.5.500">
    <property type="entry name" value="Single helix bin"/>
    <property type="match status" value="1"/>
</dbReference>
<evidence type="ECO:0000259" key="8">
    <source>
        <dbReference type="PROSITE" id="PS51842"/>
    </source>
</evidence>
<keyword evidence="3 6" id="KW-0175">Coiled coil</keyword>
<accession>Q6QD65</accession>
<dbReference type="FunFam" id="1.20.5.1160:FF:000001">
    <property type="entry name" value="Keratin type II"/>
    <property type="match status" value="1"/>
</dbReference>
<feature type="coiled-coil region" evidence="6">
    <location>
        <begin position="170"/>
        <end position="260"/>
    </location>
</feature>
<dbReference type="InterPro" id="IPR032444">
    <property type="entry name" value="Keratin_2_head"/>
</dbReference>
<dbReference type="InterPro" id="IPR039008">
    <property type="entry name" value="IF_rod_dom"/>
</dbReference>
<dbReference type="Pfam" id="PF16208">
    <property type="entry name" value="Keratin_2_head"/>
    <property type="match status" value="1"/>
</dbReference>
<protein>
    <submittedName>
        <fullName evidence="9">Type II keratin</fullName>
    </submittedName>
</protein>
<dbReference type="EMBL" id="AY547504">
    <property type="protein sequence ID" value="AAS55645.1"/>
    <property type="molecule type" value="mRNA"/>
</dbReference>
<feature type="coiled-coil region" evidence="6">
    <location>
        <begin position="326"/>
        <end position="425"/>
    </location>
</feature>
<dbReference type="Gene3D" id="1.20.5.1160">
    <property type="entry name" value="Vasodilator-stimulated phosphoprotein"/>
    <property type="match status" value="1"/>
</dbReference>
<evidence type="ECO:0000313" key="9">
    <source>
        <dbReference type="EMBL" id="AAS55645.1"/>
    </source>
</evidence>
<dbReference type="GO" id="GO:0005615">
    <property type="term" value="C:extracellular space"/>
    <property type="evidence" value="ECO:0007669"/>
    <property type="project" value="TreeGrafter"/>
</dbReference>
<name>Q6QD65_9TELE</name>
<proteinExistence type="evidence at transcript level"/>
<dbReference type="GO" id="GO:0045095">
    <property type="term" value="C:keratin filament"/>
    <property type="evidence" value="ECO:0007669"/>
    <property type="project" value="InterPro"/>
</dbReference>